<accession>A0A4R6UK25</accession>
<comment type="caution">
    <text evidence="1">The sequence shown here is derived from an EMBL/GenBank/DDBJ whole genome shotgun (WGS) entry which is preliminary data.</text>
</comment>
<evidence type="ECO:0000313" key="1">
    <source>
        <dbReference type="EMBL" id="TDQ45445.1"/>
    </source>
</evidence>
<dbReference type="OrthoDB" id="6022559at2"/>
<dbReference type="EMBL" id="SNYM01000020">
    <property type="protein sequence ID" value="TDQ45445.1"/>
    <property type="molecule type" value="Genomic_DNA"/>
</dbReference>
<gene>
    <name evidence="1" type="ORF">EV696_12022</name>
</gene>
<dbReference type="Proteomes" id="UP000295375">
    <property type="component" value="Unassembled WGS sequence"/>
</dbReference>
<dbReference type="RefSeq" id="WP_133592728.1">
    <property type="nucleotide sequence ID" value="NZ_CP037953.1"/>
</dbReference>
<name>A0A4R6UK25_9GAMM</name>
<keyword evidence="2" id="KW-1185">Reference proteome</keyword>
<organism evidence="1 2">
    <name type="scientific">Permianibacter aggregans</name>
    <dbReference type="NCBI Taxonomy" id="1510150"/>
    <lineage>
        <taxon>Bacteria</taxon>
        <taxon>Pseudomonadati</taxon>
        <taxon>Pseudomonadota</taxon>
        <taxon>Gammaproteobacteria</taxon>
        <taxon>Pseudomonadales</taxon>
        <taxon>Pseudomonadaceae</taxon>
        <taxon>Permianibacter</taxon>
    </lineage>
</organism>
<reference evidence="1 2" key="1">
    <citation type="submission" date="2019-03" db="EMBL/GenBank/DDBJ databases">
        <title>Genomic Encyclopedia of Type Strains, Phase IV (KMG-IV): sequencing the most valuable type-strain genomes for metagenomic binning, comparative biology and taxonomic classification.</title>
        <authorList>
            <person name="Goeker M."/>
        </authorList>
    </citation>
    <scope>NUCLEOTIDE SEQUENCE [LARGE SCALE GENOMIC DNA]</scope>
    <source>
        <strain evidence="1 2">DSM 103792</strain>
    </source>
</reference>
<dbReference type="AlphaFoldDB" id="A0A4R6UK25"/>
<sequence>MNRVLVLTSVITALLGHGVLAADFKPLREPETERPLASMKAMAAAPTVDEVGDVDSFGRKVKWAGVGQTIAVTADPACVPDEFNRCIATSSGGAFASFDQRDLETIVLPAKSVHSLVCHHITPFYFYQFMNSTGSQQTGAQLLLTPYVTVYNDVLNDPAAIDPNTGLPYGGQLEFSMAVTSWQQRTLEPGEQHLQRENYSRHCIAGLLSKQSLIANWGLPEALANKFFKNDTKIVFHLRGSHNFIETAQFFYGIRLTVD</sequence>
<evidence type="ECO:0000313" key="2">
    <source>
        <dbReference type="Proteomes" id="UP000295375"/>
    </source>
</evidence>
<protein>
    <submittedName>
        <fullName evidence="1">Uncharacterized protein</fullName>
    </submittedName>
</protein>
<proteinExistence type="predicted"/>